<comment type="cofactor">
    <cofactor evidence="3">
        <name>Zn(2+)</name>
        <dbReference type="ChEBI" id="CHEBI:29105"/>
    </cofactor>
</comment>
<comment type="cofactor">
    <cofactor evidence="2">
        <name>Mg(2+)</name>
        <dbReference type="ChEBI" id="CHEBI:18420"/>
    </cofactor>
</comment>
<dbReference type="Proteomes" id="UP000214880">
    <property type="component" value="Unassembled WGS sequence"/>
</dbReference>
<dbReference type="RefSeq" id="WP_092075035.1">
    <property type="nucleotide sequence ID" value="NZ_FNHB01000016.1"/>
</dbReference>
<evidence type="ECO:0000256" key="9">
    <source>
        <dbReference type="ARBA" id="ARBA00023049"/>
    </source>
</evidence>
<dbReference type="OrthoDB" id="9803993at2"/>
<evidence type="ECO:0000256" key="2">
    <source>
        <dbReference type="ARBA" id="ARBA00001946"/>
    </source>
</evidence>
<proteinExistence type="inferred from homology"/>
<evidence type="ECO:0000256" key="4">
    <source>
        <dbReference type="ARBA" id="ARBA00008236"/>
    </source>
</evidence>
<comment type="cofactor">
    <cofactor evidence="1">
        <name>Co(2+)</name>
        <dbReference type="ChEBI" id="CHEBI:48828"/>
    </cofactor>
</comment>
<evidence type="ECO:0000313" key="10">
    <source>
        <dbReference type="EMBL" id="SDN28121.1"/>
    </source>
</evidence>
<dbReference type="InterPro" id="IPR035097">
    <property type="entry name" value="M29_N-terminal"/>
</dbReference>
<dbReference type="SUPFAM" id="SSF144052">
    <property type="entry name" value="Thermophilic metalloprotease-like"/>
    <property type="match status" value="1"/>
</dbReference>
<evidence type="ECO:0000256" key="8">
    <source>
        <dbReference type="ARBA" id="ARBA00022801"/>
    </source>
</evidence>
<keyword evidence="11" id="KW-1185">Reference proteome</keyword>
<comment type="similarity">
    <text evidence="4">Belongs to the peptidase M29 family.</text>
</comment>
<protein>
    <submittedName>
        <fullName evidence="10">Leucyl aminopeptidase (Aminopeptidase T)</fullName>
    </submittedName>
</protein>
<dbReference type="Gene3D" id="3.40.1830.10">
    <property type="entry name" value="Thermophilic metalloprotease (M29)"/>
    <property type="match status" value="1"/>
</dbReference>
<keyword evidence="6" id="KW-0645">Protease</keyword>
<evidence type="ECO:0000256" key="1">
    <source>
        <dbReference type="ARBA" id="ARBA00001941"/>
    </source>
</evidence>
<keyword evidence="7" id="KW-0479">Metal-binding</keyword>
<dbReference type="PANTHER" id="PTHR34448">
    <property type="entry name" value="AMINOPEPTIDASE"/>
    <property type="match status" value="1"/>
</dbReference>
<evidence type="ECO:0000256" key="5">
    <source>
        <dbReference type="ARBA" id="ARBA00022438"/>
    </source>
</evidence>
<evidence type="ECO:0000256" key="7">
    <source>
        <dbReference type="ARBA" id="ARBA00022723"/>
    </source>
</evidence>
<reference evidence="10 11" key="1">
    <citation type="submission" date="2016-10" db="EMBL/GenBank/DDBJ databases">
        <authorList>
            <person name="de Groot N.N."/>
        </authorList>
    </citation>
    <scope>NUCLEOTIDE SEQUENCE [LARGE SCALE GENOMIC DNA]</scope>
    <source>
        <strain evidence="10 11">DSM 1736</strain>
    </source>
</reference>
<dbReference type="GO" id="GO:0008237">
    <property type="term" value="F:metallopeptidase activity"/>
    <property type="evidence" value="ECO:0007669"/>
    <property type="project" value="UniProtKB-KW"/>
</dbReference>
<keyword evidence="9" id="KW-0482">Metalloprotease</keyword>
<accession>A0A1H0A4G7</accession>
<dbReference type="AlphaFoldDB" id="A0A1H0A4G7"/>
<dbReference type="Pfam" id="PF02073">
    <property type="entry name" value="Peptidase_M29"/>
    <property type="match status" value="1"/>
</dbReference>
<dbReference type="PANTHER" id="PTHR34448:SF1">
    <property type="entry name" value="BLL6088 PROTEIN"/>
    <property type="match status" value="1"/>
</dbReference>
<dbReference type="EMBL" id="FNHB01000016">
    <property type="protein sequence ID" value="SDN28121.1"/>
    <property type="molecule type" value="Genomic_DNA"/>
</dbReference>
<evidence type="ECO:0000313" key="11">
    <source>
        <dbReference type="Proteomes" id="UP000214880"/>
    </source>
</evidence>
<evidence type="ECO:0000256" key="6">
    <source>
        <dbReference type="ARBA" id="ARBA00022670"/>
    </source>
</evidence>
<dbReference type="GO" id="GO:0004177">
    <property type="term" value="F:aminopeptidase activity"/>
    <property type="evidence" value="ECO:0007669"/>
    <property type="project" value="UniProtKB-KW"/>
</dbReference>
<sequence length="370" mass="41668">MDNRVQQLAKNLITYSTNLQPGEKLLIEMFDYALPLAKVLITEAYKAKAVPFVTLKNNQLQRALVREASRQQLTLLGEFEAARMRQMDAYIGIRASENISELADVSSEQMQLYQQYWLKPVHSDIRVPKTKWCVLRYPNGAMAQLANMSTEAFEEFYFNVCNLDYAKMAKAMTPLVELMEKTDKVRIAGPATDLSFSIKSIPAVKCAGLRNIPDGEVYTAPVKDSVNGYITYNTPAVYQGITYENIRLEFSAGKIVKATANHTDKLNKVFDTDDGARFIGEFALGVNPHITTPMKDTLFDEKIQGSFHFTPGMAYDTAFNGNKSAIHWDLVAIQTPDYGGGQIWFDDRLIRQDGRFTIAELNGLNPENLR</sequence>
<evidence type="ECO:0000256" key="3">
    <source>
        <dbReference type="ARBA" id="ARBA00001947"/>
    </source>
</evidence>
<keyword evidence="8" id="KW-0378">Hydrolase</keyword>
<dbReference type="GO" id="GO:0006508">
    <property type="term" value="P:proteolysis"/>
    <property type="evidence" value="ECO:0007669"/>
    <property type="project" value="UniProtKB-KW"/>
</dbReference>
<gene>
    <name evidence="10" type="ORF">SAMN04488502_11645</name>
</gene>
<organism evidence="10 11">
    <name type="scientific">Dendrosporobacter quercicolus</name>
    <dbReference type="NCBI Taxonomy" id="146817"/>
    <lineage>
        <taxon>Bacteria</taxon>
        <taxon>Bacillati</taxon>
        <taxon>Bacillota</taxon>
        <taxon>Negativicutes</taxon>
        <taxon>Selenomonadales</taxon>
        <taxon>Sporomusaceae</taxon>
        <taxon>Dendrosporobacter</taxon>
    </lineage>
</organism>
<dbReference type="GO" id="GO:0046872">
    <property type="term" value="F:metal ion binding"/>
    <property type="evidence" value="ECO:0007669"/>
    <property type="project" value="UniProtKB-KW"/>
</dbReference>
<dbReference type="InterPro" id="IPR000787">
    <property type="entry name" value="Peptidase_M29"/>
</dbReference>
<name>A0A1H0A4G7_9FIRM</name>
<dbReference type="InterPro" id="IPR052170">
    <property type="entry name" value="M29_Exopeptidase"/>
</dbReference>
<keyword evidence="5 10" id="KW-0031">Aminopeptidase</keyword>